<dbReference type="eggNOG" id="ENOG502ZJHZ">
    <property type="taxonomic scope" value="Bacteria"/>
</dbReference>
<dbReference type="Proteomes" id="UP000027345">
    <property type="component" value="Unassembled WGS sequence"/>
</dbReference>
<keyword evidence="3" id="KW-1185">Reference proteome</keyword>
<gene>
    <name evidence="2" type="ORF">DV20_21335</name>
</gene>
<sequence length="126" mass="13609">MKKAKALAGAAIAAGAMTLIPATADAAQTTAAASCYVTQGDWGMWCENIANIPAYSRATFDSQIVGRVISSFSFFNCWSAGAYNGRNSIWYWAQTDDTGAYGWISSVYVRTPVDPMRDSVNQMRPC</sequence>
<proteinExistence type="predicted"/>
<accession>A0A066TZI4</accession>
<evidence type="ECO:0000313" key="3">
    <source>
        <dbReference type="Proteomes" id="UP000027345"/>
    </source>
</evidence>
<dbReference type="STRING" id="287986.DV20_21335"/>
<dbReference type="EMBL" id="JMQI01000044">
    <property type="protein sequence ID" value="KDN20230.1"/>
    <property type="molecule type" value="Genomic_DNA"/>
</dbReference>
<reference evidence="2 3" key="1">
    <citation type="submission" date="2014-05" db="EMBL/GenBank/DDBJ databases">
        <title>Draft genome sequence of Amycolatopsis rifamycinica DSM 46095.</title>
        <authorList>
            <person name="Lal R."/>
            <person name="Saxena A."/>
            <person name="Kumari R."/>
            <person name="Mukherjee U."/>
            <person name="Singh P."/>
            <person name="Sangwan N."/>
            <person name="Mahato N.K."/>
        </authorList>
    </citation>
    <scope>NUCLEOTIDE SEQUENCE [LARGE SCALE GENOMIC DNA]</scope>
    <source>
        <strain evidence="2 3">DSM 46095</strain>
    </source>
</reference>
<protein>
    <recommendedName>
        <fullName evidence="4">SH3b domain-containing protein</fullName>
    </recommendedName>
</protein>
<keyword evidence="1" id="KW-0732">Signal</keyword>
<evidence type="ECO:0000313" key="2">
    <source>
        <dbReference type="EMBL" id="KDN20230.1"/>
    </source>
</evidence>
<evidence type="ECO:0000256" key="1">
    <source>
        <dbReference type="SAM" id="SignalP"/>
    </source>
</evidence>
<organism evidence="2 3">
    <name type="scientific">Amycolatopsis rifamycinica</name>
    <dbReference type="NCBI Taxonomy" id="287986"/>
    <lineage>
        <taxon>Bacteria</taxon>
        <taxon>Bacillati</taxon>
        <taxon>Actinomycetota</taxon>
        <taxon>Actinomycetes</taxon>
        <taxon>Pseudonocardiales</taxon>
        <taxon>Pseudonocardiaceae</taxon>
        <taxon>Amycolatopsis</taxon>
    </lineage>
</organism>
<feature type="chain" id="PRO_5001631632" description="SH3b domain-containing protein" evidence="1">
    <location>
        <begin position="27"/>
        <end position="126"/>
    </location>
</feature>
<dbReference type="AlphaFoldDB" id="A0A066TZI4"/>
<feature type="signal peptide" evidence="1">
    <location>
        <begin position="1"/>
        <end position="26"/>
    </location>
</feature>
<evidence type="ECO:0008006" key="4">
    <source>
        <dbReference type="Google" id="ProtNLM"/>
    </source>
</evidence>
<name>A0A066TZI4_9PSEU</name>
<comment type="caution">
    <text evidence="2">The sequence shown here is derived from an EMBL/GenBank/DDBJ whole genome shotgun (WGS) entry which is preliminary data.</text>
</comment>